<dbReference type="Pfam" id="PF00672">
    <property type="entry name" value="HAMP"/>
    <property type="match status" value="1"/>
</dbReference>
<dbReference type="SUPFAM" id="SSF55874">
    <property type="entry name" value="ATPase domain of HSP90 chaperone/DNA topoisomerase II/histidine kinase"/>
    <property type="match status" value="1"/>
</dbReference>
<protein>
    <recommendedName>
        <fullName evidence="3">histidine kinase</fullName>
        <ecNumber evidence="3">2.7.13.3</ecNumber>
    </recommendedName>
</protein>
<keyword evidence="5" id="KW-0997">Cell inner membrane</keyword>
<comment type="subcellular location">
    <subcellularLocation>
        <location evidence="2">Cell inner membrane</location>
        <topology evidence="2">Multi-pass membrane protein</topology>
    </subcellularLocation>
</comment>
<sequence length="441" mass="48561">MKPRWPRRLPPRSLYGRAALILIVPIVTIQLVVSVVFIQRHFEGVTRQMTNNIVIEMSYLLRQVNAAGSLAAAREKLSALQGPLEMTVVLPADGPVGEHRWFYDLSGRQVVRTLHKRFGDVRGVDLTSDRGLVTVLLGTRYGPMRVTFIRDRVTASNPHQLLVLMILTSVLMTVIAYFFLRRQLRPITKLASAAEEFGKGRSVPYRPRGANEVRAAGRAFVDMRARIERQIEQRTLMLSGVSHDLRTPLTRLKLDLSMLDDQEAAGPMLRDVDDMERLLDGFLAFARDEATEAPEETDPVALVSQTVENARRAGHEVALVSVEAPEGATAMLRPRAAARALENLVGNAARHGSRVEVRLVVTERMVRIVVEDDGPGIPPERREEALRPFTRLDAARNQDGGGGVGLGLAIAADTARIHGGSLNLGQSESLGGLKAELLLAR</sequence>
<organism evidence="18 19">
    <name type="scientific">Acidimangrovimonas pyrenivorans</name>
    <dbReference type="NCBI Taxonomy" id="2030798"/>
    <lineage>
        <taxon>Bacteria</taxon>
        <taxon>Pseudomonadati</taxon>
        <taxon>Pseudomonadota</taxon>
        <taxon>Alphaproteobacteria</taxon>
        <taxon>Rhodobacterales</taxon>
        <taxon>Paracoccaceae</taxon>
        <taxon>Acidimangrovimonas</taxon>
    </lineage>
</organism>
<evidence type="ECO:0000256" key="9">
    <source>
        <dbReference type="ARBA" id="ARBA00022741"/>
    </source>
</evidence>
<dbReference type="InterPro" id="IPR050980">
    <property type="entry name" value="2C_sensor_his_kinase"/>
</dbReference>
<evidence type="ECO:0000256" key="3">
    <source>
        <dbReference type="ARBA" id="ARBA00012438"/>
    </source>
</evidence>
<evidence type="ECO:0000313" key="18">
    <source>
        <dbReference type="EMBL" id="MFC2967583.1"/>
    </source>
</evidence>
<evidence type="ECO:0000256" key="14">
    <source>
        <dbReference type="ARBA" id="ARBA00023136"/>
    </source>
</evidence>
<dbReference type="Proteomes" id="UP001595443">
    <property type="component" value="Unassembled WGS sequence"/>
</dbReference>
<comment type="caution">
    <text evidence="18">The sequence shown here is derived from an EMBL/GenBank/DDBJ whole genome shotgun (WGS) entry which is preliminary data.</text>
</comment>
<dbReference type="InterPro" id="IPR036097">
    <property type="entry name" value="HisK_dim/P_sf"/>
</dbReference>
<evidence type="ECO:0000256" key="2">
    <source>
        <dbReference type="ARBA" id="ARBA00004429"/>
    </source>
</evidence>
<dbReference type="EMBL" id="JBHRSK010000004">
    <property type="protein sequence ID" value="MFC2967583.1"/>
    <property type="molecule type" value="Genomic_DNA"/>
</dbReference>
<keyword evidence="7" id="KW-0808">Transferase</keyword>
<dbReference type="PROSITE" id="PS50109">
    <property type="entry name" value="HIS_KIN"/>
    <property type="match status" value="1"/>
</dbReference>
<gene>
    <name evidence="18" type="ORF">ACFOES_05715</name>
</gene>
<dbReference type="CDD" id="cd00082">
    <property type="entry name" value="HisKA"/>
    <property type="match status" value="1"/>
</dbReference>
<dbReference type="SMART" id="SM00387">
    <property type="entry name" value="HATPase_c"/>
    <property type="match status" value="1"/>
</dbReference>
<evidence type="ECO:0000313" key="19">
    <source>
        <dbReference type="Proteomes" id="UP001595443"/>
    </source>
</evidence>
<dbReference type="Gene3D" id="6.10.340.10">
    <property type="match status" value="1"/>
</dbReference>
<dbReference type="InterPro" id="IPR003661">
    <property type="entry name" value="HisK_dim/P_dom"/>
</dbReference>
<comment type="catalytic activity">
    <reaction evidence="1">
        <text>ATP + protein L-histidine = ADP + protein N-phospho-L-histidine.</text>
        <dbReference type="EC" id="2.7.13.3"/>
    </reaction>
</comment>
<dbReference type="SUPFAM" id="SSF47384">
    <property type="entry name" value="Homodimeric domain of signal transducing histidine kinase"/>
    <property type="match status" value="1"/>
</dbReference>
<evidence type="ECO:0000259" key="16">
    <source>
        <dbReference type="PROSITE" id="PS50109"/>
    </source>
</evidence>
<name>A0ABV7AE27_9RHOB</name>
<dbReference type="InterPro" id="IPR003594">
    <property type="entry name" value="HATPase_dom"/>
</dbReference>
<proteinExistence type="predicted"/>
<dbReference type="SMART" id="SM00388">
    <property type="entry name" value="HisKA"/>
    <property type="match status" value="1"/>
</dbReference>
<dbReference type="GO" id="GO:0005524">
    <property type="term" value="F:ATP binding"/>
    <property type="evidence" value="ECO:0007669"/>
    <property type="project" value="UniProtKB-KW"/>
</dbReference>
<keyword evidence="14 15" id="KW-0472">Membrane</keyword>
<keyword evidence="10" id="KW-0418">Kinase</keyword>
<keyword evidence="8 15" id="KW-0812">Transmembrane</keyword>
<dbReference type="PANTHER" id="PTHR44936">
    <property type="entry name" value="SENSOR PROTEIN CREC"/>
    <property type="match status" value="1"/>
</dbReference>
<dbReference type="InterPro" id="IPR004358">
    <property type="entry name" value="Sig_transdc_His_kin-like_C"/>
</dbReference>
<dbReference type="EC" id="2.7.13.3" evidence="3"/>
<feature type="domain" description="HAMP" evidence="17">
    <location>
        <begin position="181"/>
        <end position="232"/>
    </location>
</feature>
<evidence type="ECO:0000256" key="1">
    <source>
        <dbReference type="ARBA" id="ARBA00000085"/>
    </source>
</evidence>
<keyword evidence="4" id="KW-1003">Cell membrane</keyword>
<evidence type="ECO:0000256" key="5">
    <source>
        <dbReference type="ARBA" id="ARBA00022519"/>
    </source>
</evidence>
<accession>A0ABV7AE27</accession>
<feature type="transmembrane region" description="Helical" evidence="15">
    <location>
        <begin position="20"/>
        <end position="39"/>
    </location>
</feature>
<dbReference type="InterPro" id="IPR005467">
    <property type="entry name" value="His_kinase_dom"/>
</dbReference>
<dbReference type="PROSITE" id="PS50885">
    <property type="entry name" value="HAMP"/>
    <property type="match status" value="1"/>
</dbReference>
<evidence type="ECO:0000259" key="17">
    <source>
        <dbReference type="PROSITE" id="PS50885"/>
    </source>
</evidence>
<evidence type="ECO:0000256" key="7">
    <source>
        <dbReference type="ARBA" id="ARBA00022679"/>
    </source>
</evidence>
<reference evidence="19" key="1">
    <citation type="journal article" date="2019" name="Int. J. Syst. Evol. Microbiol.">
        <title>The Global Catalogue of Microorganisms (GCM) 10K type strain sequencing project: providing services to taxonomists for standard genome sequencing and annotation.</title>
        <authorList>
            <consortium name="The Broad Institute Genomics Platform"/>
            <consortium name="The Broad Institute Genome Sequencing Center for Infectious Disease"/>
            <person name="Wu L."/>
            <person name="Ma J."/>
        </authorList>
    </citation>
    <scope>NUCLEOTIDE SEQUENCE [LARGE SCALE GENOMIC DNA]</scope>
    <source>
        <strain evidence="19">KCTC 62192</strain>
    </source>
</reference>
<dbReference type="RefSeq" id="WP_377832234.1">
    <property type="nucleotide sequence ID" value="NZ_JBHRSK010000004.1"/>
</dbReference>
<dbReference type="InterPro" id="IPR036890">
    <property type="entry name" value="HATPase_C_sf"/>
</dbReference>
<dbReference type="SMART" id="SM00304">
    <property type="entry name" value="HAMP"/>
    <property type="match status" value="1"/>
</dbReference>
<dbReference type="InterPro" id="IPR003660">
    <property type="entry name" value="HAMP_dom"/>
</dbReference>
<evidence type="ECO:0000256" key="8">
    <source>
        <dbReference type="ARBA" id="ARBA00022692"/>
    </source>
</evidence>
<dbReference type="CDD" id="cd06225">
    <property type="entry name" value="HAMP"/>
    <property type="match status" value="1"/>
</dbReference>
<evidence type="ECO:0000256" key="11">
    <source>
        <dbReference type="ARBA" id="ARBA00022840"/>
    </source>
</evidence>
<dbReference type="Pfam" id="PF00512">
    <property type="entry name" value="HisKA"/>
    <property type="match status" value="1"/>
</dbReference>
<keyword evidence="13" id="KW-0902">Two-component regulatory system</keyword>
<dbReference type="PRINTS" id="PR00344">
    <property type="entry name" value="BCTRLSENSOR"/>
</dbReference>
<evidence type="ECO:0000256" key="6">
    <source>
        <dbReference type="ARBA" id="ARBA00022553"/>
    </source>
</evidence>
<dbReference type="Gene3D" id="1.10.287.130">
    <property type="match status" value="1"/>
</dbReference>
<keyword evidence="12 15" id="KW-1133">Transmembrane helix</keyword>
<evidence type="ECO:0000256" key="10">
    <source>
        <dbReference type="ARBA" id="ARBA00022777"/>
    </source>
</evidence>
<evidence type="ECO:0000256" key="12">
    <source>
        <dbReference type="ARBA" id="ARBA00022989"/>
    </source>
</evidence>
<feature type="transmembrane region" description="Helical" evidence="15">
    <location>
        <begin position="161"/>
        <end position="180"/>
    </location>
</feature>
<evidence type="ECO:0000256" key="4">
    <source>
        <dbReference type="ARBA" id="ARBA00022475"/>
    </source>
</evidence>
<keyword evidence="11 18" id="KW-0067">ATP-binding</keyword>
<keyword evidence="19" id="KW-1185">Reference proteome</keyword>
<evidence type="ECO:0000256" key="13">
    <source>
        <dbReference type="ARBA" id="ARBA00023012"/>
    </source>
</evidence>
<keyword evidence="9" id="KW-0547">Nucleotide-binding</keyword>
<dbReference type="Pfam" id="PF02518">
    <property type="entry name" value="HATPase_c"/>
    <property type="match status" value="1"/>
</dbReference>
<keyword evidence="6" id="KW-0597">Phosphoprotein</keyword>
<evidence type="ECO:0000256" key="15">
    <source>
        <dbReference type="SAM" id="Phobius"/>
    </source>
</evidence>
<dbReference type="PANTHER" id="PTHR44936:SF5">
    <property type="entry name" value="SENSOR HISTIDINE KINASE ENVZ"/>
    <property type="match status" value="1"/>
</dbReference>
<feature type="domain" description="Histidine kinase" evidence="16">
    <location>
        <begin position="240"/>
        <end position="441"/>
    </location>
</feature>
<dbReference type="Gene3D" id="3.30.565.10">
    <property type="entry name" value="Histidine kinase-like ATPase, C-terminal domain"/>
    <property type="match status" value="1"/>
</dbReference>